<gene>
    <name evidence="6" type="primary">Foxred1</name>
    <name evidence="6" type="ORF">CERCOR_R11844</name>
</gene>
<organism evidence="6 7">
    <name type="scientific">Tychaedon coryphoeus</name>
    <name type="common">Karoo scrub-robin</name>
    <name type="synonym">Erythropygia coryphaeus</name>
    <dbReference type="NCBI Taxonomy" id="614051"/>
    <lineage>
        <taxon>Eukaryota</taxon>
        <taxon>Metazoa</taxon>
        <taxon>Chordata</taxon>
        <taxon>Craniata</taxon>
        <taxon>Vertebrata</taxon>
        <taxon>Euteleostomi</taxon>
        <taxon>Archelosauria</taxon>
        <taxon>Archosauria</taxon>
        <taxon>Dinosauria</taxon>
        <taxon>Saurischia</taxon>
        <taxon>Theropoda</taxon>
        <taxon>Coelurosauria</taxon>
        <taxon>Aves</taxon>
        <taxon>Neognathae</taxon>
        <taxon>Neoaves</taxon>
        <taxon>Telluraves</taxon>
        <taxon>Australaves</taxon>
        <taxon>Passeriformes</taxon>
        <taxon>Muscicapidae</taxon>
        <taxon>Cercotrichas</taxon>
    </lineage>
</organism>
<dbReference type="Gene3D" id="3.30.9.10">
    <property type="entry name" value="D-Amino Acid Oxidase, subunit A, domain 2"/>
    <property type="match status" value="1"/>
</dbReference>
<dbReference type="InterPro" id="IPR006076">
    <property type="entry name" value="FAD-dep_OxRdtase"/>
</dbReference>
<accession>A0A851R2L2</accession>
<feature type="domain" description="FAD dependent oxidoreductase" evidence="5">
    <location>
        <begin position="92"/>
        <end position="498"/>
    </location>
</feature>
<keyword evidence="7" id="KW-1185">Reference proteome</keyword>
<dbReference type="PANTHER" id="PTHR13847">
    <property type="entry name" value="SARCOSINE DEHYDROGENASE-RELATED"/>
    <property type="match status" value="1"/>
</dbReference>
<evidence type="ECO:0000256" key="3">
    <source>
        <dbReference type="ARBA" id="ARBA00046185"/>
    </source>
</evidence>
<evidence type="ECO:0000259" key="5">
    <source>
        <dbReference type="Pfam" id="PF01266"/>
    </source>
</evidence>
<keyword evidence="1" id="KW-0560">Oxidoreductase</keyword>
<evidence type="ECO:0000313" key="6">
    <source>
        <dbReference type="EMBL" id="NXC86093.1"/>
    </source>
</evidence>
<dbReference type="Gene3D" id="3.50.50.60">
    <property type="entry name" value="FAD/NAD(P)-binding domain"/>
    <property type="match status" value="1"/>
</dbReference>
<proteinExistence type="predicted"/>
<feature type="non-terminal residue" evidence="6">
    <location>
        <position position="529"/>
    </location>
</feature>
<reference evidence="6" key="1">
    <citation type="submission" date="2019-09" db="EMBL/GenBank/DDBJ databases">
        <title>Bird 10,000 Genomes (B10K) Project - Family phase.</title>
        <authorList>
            <person name="Zhang G."/>
        </authorList>
    </citation>
    <scope>NUCLEOTIDE SEQUENCE</scope>
    <source>
        <strain evidence="6">OUT-0024</strain>
        <tissue evidence="6">Muscle</tissue>
    </source>
</reference>
<comment type="function">
    <text evidence="3">Required for the assembly of the mitochondrial membrane respiratory chain NADH dehydrogenase (Complex I). Involved in mid-late stages of complex I assembly.</text>
</comment>
<dbReference type="Pfam" id="PF01266">
    <property type="entry name" value="DAO"/>
    <property type="match status" value="1"/>
</dbReference>
<dbReference type="GO" id="GO:0032981">
    <property type="term" value="P:mitochondrial respiratory chain complex I assembly"/>
    <property type="evidence" value="ECO:0007669"/>
    <property type="project" value="TreeGrafter"/>
</dbReference>
<dbReference type="GO" id="GO:0005739">
    <property type="term" value="C:mitochondrion"/>
    <property type="evidence" value="ECO:0007669"/>
    <property type="project" value="GOC"/>
</dbReference>
<feature type="region of interest" description="Disordered" evidence="4">
    <location>
        <begin position="1"/>
        <end position="34"/>
    </location>
</feature>
<dbReference type="EMBL" id="WBND01000412">
    <property type="protein sequence ID" value="NXC86093.1"/>
    <property type="molecule type" value="Genomic_DNA"/>
</dbReference>
<sequence length="529" mass="57726">LGALGGGPPGRAPEPGGTPGGTPEPGGIRAGVPCRPLRTAAPLSSDFFRELGQTLERMAQTLRDQLPASGRGERGWVPPGTHPDPRPPEEADVVVVGGGVVGWSVAYWLKVLEGRRRRHGMRVLVVERDPMYSRASTVLSAGGIRQQFSLRENIQMSRFSASFLRDINVCAVVWAGVIWAIQPHSLWSPVSSQEYLGVPNEPPINIQFQPSGYLFLASPQNAAALEATVQFQRDEGAQVTLLSPTQLKEKFPWINTEGVAVASYGLEDEGWFDPWTLLNAFRRKATSLGVQSCSGEVRAPPECPWPPGTPDLSVPSQVHMPDSLEYQPVACAIVVNAAGAWAGKLLEAEGLPRGLCRPLLPIQPRKRYVFTWHCPNGPGLSCPFLVDTSGAYFRRDGSAGNYLGGMSPPKEEEPDPSDLSVDHDYFQEQVWPRLARRVPAFESLRVRGSWAGYYDYNTFDQNGVLGPHPRLENLFSAAGFSGHGLQHAPAAGRAVAELVIKGRYETLDLQRLGWDRLVDGEPLQEHSVI</sequence>
<dbReference type="SUPFAM" id="SSF51905">
    <property type="entry name" value="FAD/NAD(P)-binding domain"/>
    <property type="match status" value="1"/>
</dbReference>
<dbReference type="AlphaFoldDB" id="A0A851R2L2"/>
<dbReference type="GO" id="GO:0016491">
    <property type="term" value="F:oxidoreductase activity"/>
    <property type="evidence" value="ECO:0007669"/>
    <property type="project" value="UniProtKB-KW"/>
</dbReference>
<dbReference type="PANTHER" id="PTHR13847:SF287">
    <property type="entry name" value="FAD-DEPENDENT OXIDOREDUCTASE DOMAIN-CONTAINING PROTEIN 1"/>
    <property type="match status" value="1"/>
</dbReference>
<feature type="non-terminal residue" evidence="6">
    <location>
        <position position="1"/>
    </location>
</feature>
<evidence type="ECO:0000256" key="4">
    <source>
        <dbReference type="SAM" id="MobiDB-lite"/>
    </source>
</evidence>
<evidence type="ECO:0000256" key="2">
    <source>
        <dbReference type="ARBA" id="ARBA00039785"/>
    </source>
</evidence>
<dbReference type="InterPro" id="IPR036188">
    <property type="entry name" value="FAD/NAD-bd_sf"/>
</dbReference>
<comment type="caution">
    <text evidence="6">The sequence shown here is derived from an EMBL/GenBank/DDBJ whole genome shotgun (WGS) entry which is preliminary data.</text>
</comment>
<protein>
    <recommendedName>
        <fullName evidence="2">FAD-dependent oxidoreductase domain-containing protein 1</fullName>
    </recommendedName>
</protein>
<dbReference type="Proteomes" id="UP000631545">
    <property type="component" value="Unassembled WGS sequence"/>
</dbReference>
<name>A0A851R2L2_TYCCO</name>
<evidence type="ECO:0000256" key="1">
    <source>
        <dbReference type="ARBA" id="ARBA00023002"/>
    </source>
</evidence>
<evidence type="ECO:0000313" key="7">
    <source>
        <dbReference type="Proteomes" id="UP000631545"/>
    </source>
</evidence>
<feature type="region of interest" description="Disordered" evidence="4">
    <location>
        <begin position="65"/>
        <end position="88"/>
    </location>
</feature>